<accession>A0ABQ1J8C1</accession>
<reference evidence="2" key="1">
    <citation type="journal article" date="2019" name="Int. J. Syst. Evol. Microbiol.">
        <title>The Global Catalogue of Microorganisms (GCM) 10K type strain sequencing project: providing services to taxonomists for standard genome sequencing and annotation.</title>
        <authorList>
            <consortium name="The Broad Institute Genomics Platform"/>
            <consortium name="The Broad Institute Genome Sequencing Center for Infectious Disease"/>
            <person name="Wu L."/>
            <person name="Ma J."/>
        </authorList>
    </citation>
    <scope>NUCLEOTIDE SEQUENCE [LARGE SCALE GENOMIC DNA]</scope>
    <source>
        <strain evidence="2">CGMCC 1.15339</strain>
    </source>
</reference>
<name>A0ABQ1J8C1_9GAMM</name>
<dbReference type="EMBL" id="BMII01000019">
    <property type="protein sequence ID" value="GGB62557.1"/>
    <property type="molecule type" value="Genomic_DNA"/>
</dbReference>
<comment type="caution">
    <text evidence="1">The sequence shown here is derived from an EMBL/GenBank/DDBJ whole genome shotgun (WGS) entry which is preliminary data.</text>
</comment>
<protein>
    <submittedName>
        <fullName evidence="1">Uncharacterized protein</fullName>
    </submittedName>
</protein>
<sequence length="101" mass="11489">METLDNTIRNSAKIVQNLSLMDILIKSLSILLKSTCFIARVPKSVNTINANSRLAYSILILKYRANYSYYDQNNKLANFLLNIPDDAQCYASDRFIGYIST</sequence>
<dbReference type="Proteomes" id="UP000617555">
    <property type="component" value="Unassembled WGS sequence"/>
</dbReference>
<gene>
    <name evidence="1" type="ORF">GCM10011607_24100</name>
</gene>
<evidence type="ECO:0000313" key="2">
    <source>
        <dbReference type="Proteomes" id="UP000617555"/>
    </source>
</evidence>
<organism evidence="1 2">
    <name type="scientific">Shewanella inventionis</name>
    <dbReference type="NCBI Taxonomy" id="1738770"/>
    <lineage>
        <taxon>Bacteria</taxon>
        <taxon>Pseudomonadati</taxon>
        <taxon>Pseudomonadota</taxon>
        <taxon>Gammaproteobacteria</taxon>
        <taxon>Alteromonadales</taxon>
        <taxon>Shewanellaceae</taxon>
        <taxon>Shewanella</taxon>
    </lineage>
</organism>
<keyword evidence="2" id="KW-1185">Reference proteome</keyword>
<proteinExistence type="predicted"/>
<evidence type="ECO:0000313" key="1">
    <source>
        <dbReference type="EMBL" id="GGB62557.1"/>
    </source>
</evidence>